<sequence>MLTGNIRLAKNLLNTHFQHFLRHLADAPTPQALARLAEALGGLWLAAAQDGTAESAAGLVSDAADALTRRLLQLAQAELGPPPVAYAWIAYGSQGRRELTLNSDQDNALVFAEDYRENRHGAYFAELAGRVCSGLADCGFILCPGNMMASNPAWRLRSSDWAQHFHDWIVASDRHKARLAGNFFDLRGIDGDARLLSPLFATLAELCPRHDSLLAHWVANANVAPSALGMFRRFIVDDSGRLDLKHAATIPLVELARIHSLAAGFVHTSSTLPRLLAAAGKRWLSEAGAHDLAGSWAFIGELRVRQQRQALMRGEAPDNHIDPSALSPETQEKLRQTLQLIALHQRALLQIYPHMPS</sequence>
<dbReference type="Pfam" id="PF10335">
    <property type="entry name" value="DUF294_C"/>
    <property type="match status" value="1"/>
</dbReference>
<proteinExistence type="predicted"/>
<dbReference type="RefSeq" id="WP_341744177.1">
    <property type="nucleotide sequence ID" value="NZ_CP151406.1"/>
</dbReference>
<dbReference type="SUPFAM" id="SSF81301">
    <property type="entry name" value="Nucleotidyltransferase"/>
    <property type="match status" value="1"/>
</dbReference>
<evidence type="ECO:0000313" key="4">
    <source>
        <dbReference type="Proteomes" id="UP001479520"/>
    </source>
</evidence>
<feature type="domain" description="DUF294" evidence="2">
    <location>
        <begin position="213"/>
        <end position="350"/>
    </location>
</feature>
<protein>
    <submittedName>
        <fullName evidence="3">DUF294 nucleotidyltransferase-like domain-containing protein</fullName>
    </submittedName>
</protein>
<dbReference type="InterPro" id="IPR018821">
    <property type="entry name" value="DUF294_put_nucleoTrafse_sb-bd"/>
</dbReference>
<organism evidence="3 4">
    <name type="scientific">Azonexus hydrophilus</name>
    <dbReference type="NCBI Taxonomy" id="418702"/>
    <lineage>
        <taxon>Bacteria</taxon>
        <taxon>Pseudomonadati</taxon>
        <taxon>Pseudomonadota</taxon>
        <taxon>Betaproteobacteria</taxon>
        <taxon>Rhodocyclales</taxon>
        <taxon>Azonexaceae</taxon>
        <taxon>Azonexus</taxon>
    </lineage>
</organism>
<gene>
    <name evidence="3" type="ORF">AADV58_04395</name>
</gene>
<dbReference type="Gene3D" id="3.30.460.10">
    <property type="entry name" value="Beta Polymerase, domain 2"/>
    <property type="match status" value="1"/>
</dbReference>
<evidence type="ECO:0000259" key="2">
    <source>
        <dbReference type="Pfam" id="PF10335"/>
    </source>
</evidence>
<dbReference type="EMBL" id="CP151406">
    <property type="protein sequence ID" value="WZJ22401.1"/>
    <property type="molecule type" value="Genomic_DNA"/>
</dbReference>
<feature type="domain" description="Protein-PII uridylyltransferase N-terminal" evidence="1">
    <location>
        <begin position="48"/>
        <end position="172"/>
    </location>
</feature>
<evidence type="ECO:0000313" key="3">
    <source>
        <dbReference type="EMBL" id="WZJ22401.1"/>
    </source>
</evidence>
<name>A0ABZ2XMC8_9RHOO</name>
<dbReference type="InterPro" id="IPR005105">
    <property type="entry name" value="GlnD_Uridyltrans_N"/>
</dbReference>
<keyword evidence="4" id="KW-1185">Reference proteome</keyword>
<dbReference type="Proteomes" id="UP001479520">
    <property type="component" value="Chromosome"/>
</dbReference>
<evidence type="ECO:0000259" key="1">
    <source>
        <dbReference type="Pfam" id="PF03445"/>
    </source>
</evidence>
<dbReference type="InterPro" id="IPR043519">
    <property type="entry name" value="NT_sf"/>
</dbReference>
<accession>A0ABZ2XMC8</accession>
<reference evidence="3 4" key="1">
    <citation type="submission" date="2024-04" db="EMBL/GenBank/DDBJ databases">
        <title>Dissimilatory iodate-reducing microorganisms contribute to the enrichment of iodine in groundwater.</title>
        <authorList>
            <person name="Jiang Z."/>
        </authorList>
    </citation>
    <scope>NUCLEOTIDE SEQUENCE [LARGE SCALE GENOMIC DNA]</scope>
    <source>
        <strain evidence="3 4">NCP973</strain>
    </source>
</reference>
<dbReference type="Pfam" id="PF03445">
    <property type="entry name" value="DUF294"/>
    <property type="match status" value="1"/>
</dbReference>
<dbReference type="CDD" id="cd05401">
    <property type="entry name" value="NT_GlnE_GlnD_like"/>
    <property type="match status" value="1"/>
</dbReference>